<protein>
    <submittedName>
        <fullName evidence="1">D-serine deaminase-like pyridoxal phosphate-dependent protein</fullName>
    </submittedName>
</protein>
<dbReference type="EMBL" id="JACHGZ010000004">
    <property type="protein sequence ID" value="MBB5148190.1"/>
    <property type="molecule type" value="Genomic_DNA"/>
</dbReference>
<comment type="caution">
    <text evidence="1">The sequence shown here is derived from an EMBL/GenBank/DDBJ whole genome shotgun (WGS) entry which is preliminary data.</text>
</comment>
<name>A0A840PQK2_URETH</name>
<evidence type="ECO:0000313" key="1">
    <source>
        <dbReference type="EMBL" id="MBB5148190.1"/>
    </source>
</evidence>
<keyword evidence="2" id="KW-1185">Reference proteome</keyword>
<organism evidence="1 2">
    <name type="scientific">Ureibacillus thermosphaericus</name>
    <dbReference type="NCBI Taxonomy" id="51173"/>
    <lineage>
        <taxon>Bacteria</taxon>
        <taxon>Bacillati</taxon>
        <taxon>Bacillota</taxon>
        <taxon>Bacilli</taxon>
        <taxon>Bacillales</taxon>
        <taxon>Caryophanaceae</taxon>
        <taxon>Ureibacillus</taxon>
    </lineage>
</organism>
<evidence type="ECO:0000313" key="2">
    <source>
        <dbReference type="Proteomes" id="UP000557217"/>
    </source>
</evidence>
<dbReference type="AlphaFoldDB" id="A0A840PQK2"/>
<gene>
    <name evidence="1" type="ORF">HNR36_000575</name>
</gene>
<reference evidence="1 2" key="1">
    <citation type="submission" date="2020-08" db="EMBL/GenBank/DDBJ databases">
        <title>Genomic Encyclopedia of Type Strains, Phase IV (KMG-IV): sequencing the most valuable type-strain genomes for metagenomic binning, comparative biology and taxonomic classification.</title>
        <authorList>
            <person name="Goeker M."/>
        </authorList>
    </citation>
    <scope>NUCLEOTIDE SEQUENCE [LARGE SCALE GENOMIC DNA]</scope>
    <source>
        <strain evidence="1 2">DSM 10633</strain>
    </source>
</reference>
<sequence length="58" mass="6948">MFPALMFIVAERNGIPQLIDNKFYTSEVWARKRLERLKKSNPDFNYFIAYADSFKRLS</sequence>
<accession>A0A840PQK2</accession>
<dbReference type="Proteomes" id="UP000557217">
    <property type="component" value="Unassembled WGS sequence"/>
</dbReference>
<proteinExistence type="predicted"/>
<dbReference type="RefSeq" id="WP_168412033.1">
    <property type="nucleotide sequence ID" value="NZ_JAAXPW010000006.1"/>
</dbReference>